<dbReference type="PANTHER" id="PTHR11849">
    <property type="entry name" value="ETS"/>
    <property type="match status" value="1"/>
</dbReference>
<dbReference type="Pfam" id="PF00178">
    <property type="entry name" value="Ets"/>
    <property type="match status" value="1"/>
</dbReference>
<dbReference type="PROSITE" id="PS50061">
    <property type="entry name" value="ETS_DOMAIN_3"/>
    <property type="match status" value="1"/>
</dbReference>
<reference evidence="6" key="3">
    <citation type="submission" date="2015-06" db="UniProtKB">
        <authorList>
            <consortium name="EnsemblMetazoa"/>
        </authorList>
    </citation>
    <scope>IDENTIFICATION</scope>
</reference>
<dbReference type="InterPro" id="IPR036390">
    <property type="entry name" value="WH_DNA-bd_sf"/>
</dbReference>
<comment type="similarity">
    <text evidence="1 3">Belongs to the ETS family.</text>
</comment>
<dbReference type="Gene3D" id="1.10.10.10">
    <property type="entry name" value="Winged helix-like DNA-binding domain superfamily/Winged helix DNA-binding domain"/>
    <property type="match status" value="1"/>
</dbReference>
<name>R7URX2_CAPTE</name>
<dbReference type="SUPFAM" id="SSF46785">
    <property type="entry name" value="Winged helix' DNA-binding domain"/>
    <property type="match status" value="1"/>
</dbReference>
<evidence type="ECO:0000256" key="1">
    <source>
        <dbReference type="ARBA" id="ARBA00005562"/>
    </source>
</evidence>
<dbReference type="InterPro" id="IPR000418">
    <property type="entry name" value="Ets_dom"/>
</dbReference>
<reference evidence="7" key="1">
    <citation type="submission" date="2012-12" db="EMBL/GenBank/DDBJ databases">
        <authorList>
            <person name="Hellsten U."/>
            <person name="Grimwood J."/>
            <person name="Chapman J.A."/>
            <person name="Shapiro H."/>
            <person name="Aerts A."/>
            <person name="Otillar R.P."/>
            <person name="Terry A.Y."/>
            <person name="Boore J.L."/>
            <person name="Simakov O."/>
            <person name="Marletaz F."/>
            <person name="Cho S.-J."/>
            <person name="Edsinger-Gonzales E."/>
            <person name="Havlak P."/>
            <person name="Kuo D.-H."/>
            <person name="Larsson T."/>
            <person name="Lv J."/>
            <person name="Arendt D."/>
            <person name="Savage R."/>
            <person name="Osoegawa K."/>
            <person name="de Jong P."/>
            <person name="Lindberg D.R."/>
            <person name="Seaver E.C."/>
            <person name="Weisblat D.A."/>
            <person name="Putnam N.H."/>
            <person name="Grigoriev I.V."/>
            <person name="Rokhsar D.S."/>
        </authorList>
    </citation>
    <scope>NUCLEOTIDE SEQUENCE</scope>
    <source>
        <strain evidence="7">I ESC-2004</strain>
    </source>
</reference>
<dbReference type="GO" id="GO:0043565">
    <property type="term" value="F:sequence-specific DNA binding"/>
    <property type="evidence" value="ECO:0007669"/>
    <property type="project" value="InterPro"/>
</dbReference>
<dbReference type="GO" id="GO:0000981">
    <property type="term" value="F:DNA-binding transcription factor activity, RNA polymerase II-specific"/>
    <property type="evidence" value="ECO:0007669"/>
    <property type="project" value="TreeGrafter"/>
</dbReference>
<keyword evidence="2 3" id="KW-0238">DNA-binding</keyword>
<evidence type="ECO:0000313" key="7">
    <source>
        <dbReference type="Proteomes" id="UP000014760"/>
    </source>
</evidence>
<dbReference type="EMBL" id="KB300511">
    <property type="protein sequence ID" value="ELU06657.1"/>
    <property type="molecule type" value="Genomic_DNA"/>
</dbReference>
<accession>R7URX2</accession>
<keyword evidence="7" id="KW-1185">Reference proteome</keyword>
<dbReference type="Proteomes" id="UP000014760">
    <property type="component" value="Unassembled WGS sequence"/>
</dbReference>
<evidence type="ECO:0000313" key="6">
    <source>
        <dbReference type="EnsemblMetazoa" id="CapteP68907"/>
    </source>
</evidence>
<dbReference type="PROSITE" id="PS00346">
    <property type="entry name" value="ETS_DOMAIN_2"/>
    <property type="match status" value="1"/>
</dbReference>
<feature type="non-terminal residue" evidence="5">
    <location>
        <position position="92"/>
    </location>
</feature>
<dbReference type="PRINTS" id="PR00454">
    <property type="entry name" value="ETSDOMAIN"/>
</dbReference>
<feature type="non-terminal residue" evidence="5">
    <location>
        <position position="1"/>
    </location>
</feature>
<protein>
    <recommendedName>
        <fullName evidence="4">ETS domain-containing protein</fullName>
    </recommendedName>
</protein>
<dbReference type="OMA" id="IVASMWG"/>
<evidence type="ECO:0000259" key="4">
    <source>
        <dbReference type="PROSITE" id="PS50061"/>
    </source>
</evidence>
<dbReference type="GO" id="GO:0030154">
    <property type="term" value="P:cell differentiation"/>
    <property type="evidence" value="ECO:0007669"/>
    <property type="project" value="TreeGrafter"/>
</dbReference>
<dbReference type="GO" id="GO:0005634">
    <property type="term" value="C:nucleus"/>
    <property type="evidence" value="ECO:0007669"/>
    <property type="project" value="UniProtKB-SubCell"/>
</dbReference>
<comment type="subcellular location">
    <subcellularLocation>
        <location evidence="3">Nucleus</location>
    </subcellularLocation>
</comment>
<keyword evidence="3" id="KW-0539">Nucleus</keyword>
<sequence>YKLFPSGTRRCLKLWHFLLETLTDDRYKEVIRWVDREQGIFTIVESRKLAQMWGARKKHPGMTYEHLARAIRHYYRPEIISRIPGRRLVYQF</sequence>
<feature type="domain" description="ETS" evidence="4">
    <location>
        <begin position="12"/>
        <end position="92"/>
    </location>
</feature>
<dbReference type="EMBL" id="AMQN01001204">
    <property type="status" value="NOT_ANNOTATED_CDS"/>
    <property type="molecule type" value="Genomic_DNA"/>
</dbReference>
<reference evidence="5 7" key="2">
    <citation type="journal article" date="2013" name="Nature">
        <title>Insights into bilaterian evolution from three spiralian genomes.</title>
        <authorList>
            <person name="Simakov O."/>
            <person name="Marletaz F."/>
            <person name="Cho S.J."/>
            <person name="Edsinger-Gonzales E."/>
            <person name="Havlak P."/>
            <person name="Hellsten U."/>
            <person name="Kuo D.H."/>
            <person name="Larsson T."/>
            <person name="Lv J."/>
            <person name="Arendt D."/>
            <person name="Savage R."/>
            <person name="Osoegawa K."/>
            <person name="de Jong P."/>
            <person name="Grimwood J."/>
            <person name="Chapman J.A."/>
            <person name="Shapiro H."/>
            <person name="Aerts A."/>
            <person name="Otillar R.P."/>
            <person name="Terry A.Y."/>
            <person name="Boore J.L."/>
            <person name="Grigoriev I.V."/>
            <person name="Lindberg D.R."/>
            <person name="Seaver E.C."/>
            <person name="Weisblat D.A."/>
            <person name="Putnam N.H."/>
            <person name="Rokhsar D.S."/>
        </authorList>
    </citation>
    <scope>NUCLEOTIDE SEQUENCE</scope>
    <source>
        <strain evidence="5 7">I ESC-2004</strain>
    </source>
</reference>
<evidence type="ECO:0000313" key="5">
    <source>
        <dbReference type="EMBL" id="ELU06657.1"/>
    </source>
</evidence>
<gene>
    <name evidence="5" type="ORF">CAPTEDRAFT_68907</name>
</gene>
<dbReference type="InterPro" id="IPR046328">
    <property type="entry name" value="ETS_fam"/>
</dbReference>
<proteinExistence type="inferred from homology"/>
<evidence type="ECO:0000256" key="2">
    <source>
        <dbReference type="ARBA" id="ARBA00023125"/>
    </source>
</evidence>
<dbReference type="EnsemblMetazoa" id="CapteT68907">
    <property type="protein sequence ID" value="CapteP68907"/>
    <property type="gene ID" value="CapteG68907"/>
</dbReference>
<dbReference type="SMART" id="SM00413">
    <property type="entry name" value="ETS"/>
    <property type="match status" value="1"/>
</dbReference>
<organism evidence="5">
    <name type="scientific">Capitella teleta</name>
    <name type="common">Polychaete worm</name>
    <dbReference type="NCBI Taxonomy" id="283909"/>
    <lineage>
        <taxon>Eukaryota</taxon>
        <taxon>Metazoa</taxon>
        <taxon>Spiralia</taxon>
        <taxon>Lophotrochozoa</taxon>
        <taxon>Annelida</taxon>
        <taxon>Polychaeta</taxon>
        <taxon>Sedentaria</taxon>
        <taxon>Scolecida</taxon>
        <taxon>Capitellidae</taxon>
        <taxon>Capitella</taxon>
    </lineage>
</organism>
<dbReference type="InterPro" id="IPR036388">
    <property type="entry name" value="WH-like_DNA-bd_sf"/>
</dbReference>
<evidence type="ECO:0000256" key="3">
    <source>
        <dbReference type="RuleBase" id="RU004019"/>
    </source>
</evidence>
<dbReference type="HOGENOM" id="CLU_099695_1_1_1"/>
<dbReference type="AlphaFoldDB" id="R7URX2"/>
<dbReference type="STRING" id="283909.R7URX2"/>
<dbReference type="OrthoDB" id="8196042at2759"/>